<feature type="chain" id="PRO_5034914595" evidence="1">
    <location>
        <begin position="19"/>
        <end position="96"/>
    </location>
</feature>
<evidence type="ECO:0000256" key="1">
    <source>
        <dbReference type="SAM" id="SignalP"/>
    </source>
</evidence>
<sequence length="96" mass="9670">MKFAIALVSFIGVVAVAAEPIAKRAAALDARVPQIAPPRCSVQLSCGGVGTPEAAECSTLGYICPAQDKFKAPVLGPGGTPNATCTTDCICTLFCG</sequence>
<organism evidence="2 3">
    <name type="scientific">Mycena venus</name>
    <dbReference type="NCBI Taxonomy" id="2733690"/>
    <lineage>
        <taxon>Eukaryota</taxon>
        <taxon>Fungi</taxon>
        <taxon>Dikarya</taxon>
        <taxon>Basidiomycota</taxon>
        <taxon>Agaricomycotina</taxon>
        <taxon>Agaricomycetes</taxon>
        <taxon>Agaricomycetidae</taxon>
        <taxon>Agaricales</taxon>
        <taxon>Marasmiineae</taxon>
        <taxon>Mycenaceae</taxon>
        <taxon>Mycena</taxon>
    </lineage>
</organism>
<accession>A0A8H7CD34</accession>
<name>A0A8H7CD34_9AGAR</name>
<keyword evidence="3" id="KW-1185">Reference proteome</keyword>
<evidence type="ECO:0000313" key="2">
    <source>
        <dbReference type="EMBL" id="KAF7333159.1"/>
    </source>
</evidence>
<reference evidence="2" key="1">
    <citation type="submission" date="2020-05" db="EMBL/GenBank/DDBJ databases">
        <title>Mycena genomes resolve the evolution of fungal bioluminescence.</title>
        <authorList>
            <person name="Tsai I.J."/>
        </authorList>
    </citation>
    <scope>NUCLEOTIDE SEQUENCE</scope>
    <source>
        <strain evidence="2">CCC161011</strain>
    </source>
</reference>
<feature type="signal peptide" evidence="1">
    <location>
        <begin position="1"/>
        <end position="18"/>
    </location>
</feature>
<dbReference type="Proteomes" id="UP000620124">
    <property type="component" value="Unassembled WGS sequence"/>
</dbReference>
<dbReference type="EMBL" id="JACAZI010000030">
    <property type="protein sequence ID" value="KAF7333159.1"/>
    <property type="molecule type" value="Genomic_DNA"/>
</dbReference>
<comment type="caution">
    <text evidence="2">The sequence shown here is derived from an EMBL/GenBank/DDBJ whole genome shotgun (WGS) entry which is preliminary data.</text>
</comment>
<proteinExistence type="predicted"/>
<dbReference type="OrthoDB" id="3086138at2759"/>
<evidence type="ECO:0000313" key="3">
    <source>
        <dbReference type="Proteomes" id="UP000620124"/>
    </source>
</evidence>
<protein>
    <submittedName>
        <fullName evidence="2">Uncharacterized protein</fullName>
    </submittedName>
</protein>
<dbReference type="AlphaFoldDB" id="A0A8H7CD34"/>
<keyword evidence="1" id="KW-0732">Signal</keyword>
<gene>
    <name evidence="2" type="ORF">MVEN_02381700</name>
</gene>